<name>A0ABV3STE9_9HYPH</name>
<accession>A0ABV3STE9</accession>
<dbReference type="InterPro" id="IPR024047">
    <property type="entry name" value="MM3350-like_sf"/>
</dbReference>
<sequence length="212" mass="24730">MQFRVWLKGLSPMVWRRVQVPATMTLREFHGVLQVAMGWQGIHLYQFVVHTVRYGSWQLTAESPDIGIEALKLRTGSRFLYEYDLNVPWEHEVRLEDWLAAKPHTHYPCCIGGAGNCPPEDSGGPDAWIRQEDEALGLGLDEDLASALEFIKDISETRSFAILDDPDRADEFRELLFRIDRRNALLDRTFKRRKVNERLRQNEHLTLMHQQM</sequence>
<dbReference type="PANTHER" id="PTHR41878">
    <property type="entry name" value="LEXA REPRESSOR-RELATED"/>
    <property type="match status" value="1"/>
</dbReference>
<dbReference type="SUPFAM" id="SSF159941">
    <property type="entry name" value="MM3350-like"/>
    <property type="match status" value="1"/>
</dbReference>
<evidence type="ECO:0000313" key="3">
    <source>
        <dbReference type="Proteomes" id="UP001556692"/>
    </source>
</evidence>
<evidence type="ECO:0000313" key="2">
    <source>
        <dbReference type="EMBL" id="MEX0408830.1"/>
    </source>
</evidence>
<dbReference type="Pfam" id="PF07929">
    <property type="entry name" value="PRiA4_ORF3"/>
    <property type="match status" value="1"/>
</dbReference>
<comment type="caution">
    <text evidence="2">The sequence shown here is derived from an EMBL/GenBank/DDBJ whole genome shotgun (WGS) entry which is preliminary data.</text>
</comment>
<dbReference type="EMBL" id="JBDPGJ010000006">
    <property type="protein sequence ID" value="MEX0408830.1"/>
    <property type="molecule type" value="Genomic_DNA"/>
</dbReference>
<keyword evidence="3" id="KW-1185">Reference proteome</keyword>
<proteinExistence type="predicted"/>
<dbReference type="Proteomes" id="UP001556692">
    <property type="component" value="Unassembled WGS sequence"/>
</dbReference>
<dbReference type="Gene3D" id="3.10.290.30">
    <property type="entry name" value="MM3350-like"/>
    <property type="match status" value="1"/>
</dbReference>
<reference evidence="2 3" key="1">
    <citation type="submission" date="2024-05" db="EMBL/GenBank/DDBJ databases">
        <authorList>
            <person name="Jiang F."/>
        </authorList>
    </citation>
    <scope>NUCLEOTIDE SEQUENCE [LARGE SCALE GENOMIC DNA]</scope>
    <source>
        <strain evidence="2 3">LZ166</strain>
    </source>
</reference>
<feature type="domain" description="Plasmid pRiA4b Orf3-like" evidence="1">
    <location>
        <begin position="1"/>
        <end position="127"/>
    </location>
</feature>
<dbReference type="InterPro" id="IPR012912">
    <property type="entry name" value="Plasmid_pRiA4b_Orf3-like"/>
</dbReference>
<protein>
    <submittedName>
        <fullName evidence="2">Plasmid pRiA4b ORF-3 family protein</fullName>
    </submittedName>
</protein>
<evidence type="ECO:0000259" key="1">
    <source>
        <dbReference type="Pfam" id="PF07929"/>
    </source>
</evidence>
<dbReference type="RefSeq" id="WP_367956751.1">
    <property type="nucleotide sequence ID" value="NZ_JBDPGJ010000006.1"/>
</dbReference>
<gene>
    <name evidence="2" type="ORF">ABGN05_24615</name>
</gene>
<dbReference type="PANTHER" id="PTHR41878:SF1">
    <property type="entry name" value="TNPR PROTEIN"/>
    <property type="match status" value="1"/>
</dbReference>
<organism evidence="2 3">
    <name type="scientific">Aquibium pacificus</name>
    <dbReference type="NCBI Taxonomy" id="3153579"/>
    <lineage>
        <taxon>Bacteria</taxon>
        <taxon>Pseudomonadati</taxon>
        <taxon>Pseudomonadota</taxon>
        <taxon>Alphaproteobacteria</taxon>
        <taxon>Hyphomicrobiales</taxon>
        <taxon>Phyllobacteriaceae</taxon>
        <taxon>Aquibium</taxon>
    </lineage>
</organism>